<evidence type="ECO:0000313" key="2">
    <source>
        <dbReference type="Proteomes" id="UP000000547"/>
    </source>
</evidence>
<evidence type="ECO:0000313" key="1">
    <source>
        <dbReference type="EMBL" id="AAZ27058.1"/>
    </source>
</evidence>
<gene>
    <name evidence="1" type="ordered locus">CPS_1117</name>
</gene>
<organism evidence="1 2">
    <name type="scientific">Colwellia psychrerythraea (strain 34H / ATCC BAA-681)</name>
    <name type="common">Vibrio psychroerythus</name>
    <dbReference type="NCBI Taxonomy" id="167879"/>
    <lineage>
        <taxon>Bacteria</taxon>
        <taxon>Pseudomonadati</taxon>
        <taxon>Pseudomonadota</taxon>
        <taxon>Gammaproteobacteria</taxon>
        <taxon>Alteromonadales</taxon>
        <taxon>Colwelliaceae</taxon>
        <taxon>Colwellia</taxon>
    </lineage>
</organism>
<proteinExistence type="predicted"/>
<reference evidence="1" key="1">
    <citation type="journal article" date="2005" name="Proc. Natl. Acad. Sci. U.S.A.">
        <title>The psychrophilic lifestyle as revealed by the genome sequence of Colwellia psychrerythraea 34H through genomic and proteomic analyses.</title>
        <authorList>
            <person name="Methe B.A."/>
            <person name="Nelson K.E."/>
            <person name="Deming J.W."/>
            <person name="Momen B."/>
            <person name="Melamud E."/>
            <person name="Zhang X."/>
            <person name="Moult J."/>
            <person name="Madupu R."/>
            <person name="Nelson W.C."/>
            <person name="Dodson R.J."/>
            <person name="Brinkac L.M."/>
            <person name="Daugherty S.C."/>
            <person name="Durkin A.S."/>
            <person name="DeBoy R.T."/>
            <person name="Kolonay J.F."/>
            <person name="Sullivan S.A."/>
            <person name="Zhou L."/>
            <person name="Davidsen T.M."/>
            <person name="Wu M."/>
            <person name="Huston A.L."/>
            <person name="Lewis M."/>
            <person name="Weaver B."/>
            <person name="Weidman J.F."/>
            <person name="Khouri H."/>
            <person name="Utterback T.R."/>
            <person name="Feldblyum T.V."/>
            <person name="Fraser C.M."/>
        </authorList>
    </citation>
    <scope>NUCLEOTIDE SEQUENCE [LARGE SCALE GENOMIC DNA]</scope>
    <source>
        <strain evidence="1">34H</strain>
    </source>
</reference>
<dbReference type="EMBL" id="CP000083">
    <property type="protein sequence ID" value="AAZ27058.1"/>
    <property type="molecule type" value="Genomic_DNA"/>
</dbReference>
<dbReference type="Proteomes" id="UP000000547">
    <property type="component" value="Chromosome"/>
</dbReference>
<dbReference type="KEGG" id="cps:CPS_1117"/>
<dbReference type="HOGENOM" id="CLU_3402950_0_0_6"/>
<name>Q487A5_COLP3</name>
<dbReference type="AlphaFoldDB" id="Q487A5"/>
<sequence>MTKLGYYLPKMVTGIDGIPTFFTYAGTLTR</sequence>
<accession>Q487A5</accession>
<protein>
    <submittedName>
        <fullName evidence="1">Uncharacterized protein</fullName>
    </submittedName>
</protein>